<sequence>MLCRATFFTLLVLSLVREDSCYSCKTKNKLSELQSKVLALSDSVSEEANKMIHNDKHKKILQTVKEMVQDKICSTQLDSDTAAAVTKKLEGLKNMFKNGSTTEKDIISFLENDPLKKVEECFAKIFNKNKKQ</sequence>
<evidence type="ECO:0000313" key="3">
    <source>
        <dbReference type="Proteomes" id="UP000694892"/>
    </source>
</evidence>
<dbReference type="Proteomes" id="UP000694892">
    <property type="component" value="Chromosome 7S"/>
</dbReference>
<feature type="chain" id="PRO_5037286840" evidence="1">
    <location>
        <begin position="24"/>
        <end position="132"/>
    </location>
</feature>
<name>A0A974CB09_XENLA</name>
<reference evidence="3" key="1">
    <citation type="journal article" date="2016" name="Nature">
        <title>Genome evolution in the allotetraploid frog Xenopus laevis.</title>
        <authorList>
            <person name="Session A.M."/>
            <person name="Uno Y."/>
            <person name="Kwon T."/>
            <person name="Chapman J.A."/>
            <person name="Toyoda A."/>
            <person name="Takahashi S."/>
            <person name="Fukui A."/>
            <person name="Hikosaka A."/>
            <person name="Suzuki A."/>
            <person name="Kondo M."/>
            <person name="van Heeringen S.J."/>
            <person name="Quigley I."/>
            <person name="Heinz S."/>
            <person name="Ogino H."/>
            <person name="Ochi H."/>
            <person name="Hellsten U."/>
            <person name="Lyons J.B."/>
            <person name="Simakov O."/>
            <person name="Putnam N."/>
            <person name="Stites J."/>
            <person name="Kuroki Y."/>
            <person name="Tanaka T."/>
            <person name="Michiue T."/>
            <person name="Watanabe M."/>
            <person name="Bogdanovic O."/>
            <person name="Lister R."/>
            <person name="Georgiou G."/>
            <person name="Paranjpe S.S."/>
            <person name="van Kruijsbergen I."/>
            <person name="Shu S."/>
            <person name="Carlson J."/>
            <person name="Kinoshita T."/>
            <person name="Ohta Y."/>
            <person name="Mawaribuchi S."/>
            <person name="Jenkins J."/>
            <person name="Grimwood J."/>
            <person name="Schmutz J."/>
            <person name="Mitros T."/>
            <person name="Mozaffari S.V."/>
            <person name="Suzuki Y."/>
            <person name="Haramoto Y."/>
            <person name="Yamamoto T.S."/>
            <person name="Takagi C."/>
            <person name="Heald R."/>
            <person name="Miller K."/>
            <person name="Haudenschild C."/>
            <person name="Kitzman J."/>
            <person name="Nakayama T."/>
            <person name="Izutsu Y."/>
            <person name="Robert J."/>
            <person name="Fortriede J."/>
            <person name="Burns K."/>
            <person name="Lotay V."/>
            <person name="Karimi K."/>
            <person name="Yasuoka Y."/>
            <person name="Dichmann D.S."/>
            <person name="Flajnik M.F."/>
            <person name="Houston D.W."/>
            <person name="Shendure J."/>
            <person name="DuPasquier L."/>
            <person name="Vize P.D."/>
            <person name="Zorn A.M."/>
            <person name="Ito M."/>
            <person name="Marcotte E.M."/>
            <person name="Wallingford J.B."/>
            <person name="Ito Y."/>
            <person name="Asashima M."/>
            <person name="Ueno N."/>
            <person name="Matsuda Y."/>
            <person name="Veenstra G.J."/>
            <person name="Fujiyama A."/>
            <person name="Harland R.M."/>
            <person name="Taira M."/>
            <person name="Rokhsar D.S."/>
        </authorList>
    </citation>
    <scope>NUCLEOTIDE SEQUENCE [LARGE SCALE GENOMIC DNA]</scope>
    <source>
        <strain evidence="3">J</strain>
    </source>
</reference>
<gene>
    <name evidence="2" type="ORF">XELAEV_18036819mg</name>
</gene>
<proteinExistence type="predicted"/>
<dbReference type="AlphaFoldDB" id="A0A974CB09"/>
<accession>A0A974CB09</accession>
<organism evidence="2 3">
    <name type="scientific">Xenopus laevis</name>
    <name type="common">African clawed frog</name>
    <dbReference type="NCBI Taxonomy" id="8355"/>
    <lineage>
        <taxon>Eukaryota</taxon>
        <taxon>Metazoa</taxon>
        <taxon>Chordata</taxon>
        <taxon>Craniata</taxon>
        <taxon>Vertebrata</taxon>
        <taxon>Euteleostomi</taxon>
        <taxon>Amphibia</taxon>
        <taxon>Batrachia</taxon>
        <taxon>Anura</taxon>
        <taxon>Pipoidea</taxon>
        <taxon>Pipidae</taxon>
        <taxon>Xenopodinae</taxon>
        <taxon>Xenopus</taxon>
        <taxon>Xenopus</taxon>
    </lineage>
</organism>
<dbReference type="EMBL" id="CM004479">
    <property type="protein sequence ID" value="OCT69894.1"/>
    <property type="molecule type" value="Genomic_DNA"/>
</dbReference>
<protein>
    <submittedName>
        <fullName evidence="2">Uncharacterized protein</fullName>
    </submittedName>
</protein>
<feature type="signal peptide" evidence="1">
    <location>
        <begin position="1"/>
        <end position="23"/>
    </location>
</feature>
<keyword evidence="1" id="KW-0732">Signal</keyword>
<evidence type="ECO:0000256" key="1">
    <source>
        <dbReference type="SAM" id="SignalP"/>
    </source>
</evidence>
<evidence type="ECO:0000313" key="2">
    <source>
        <dbReference type="EMBL" id="OCT69894.1"/>
    </source>
</evidence>